<dbReference type="AlphaFoldDB" id="A0AAW5L4C7"/>
<feature type="chain" id="PRO_5043969432" evidence="1">
    <location>
        <begin position="33"/>
        <end position="407"/>
    </location>
</feature>
<dbReference type="Pfam" id="PF05791">
    <property type="entry name" value="Bacillus_HBL"/>
    <property type="match status" value="1"/>
</dbReference>
<dbReference type="GO" id="GO:0016020">
    <property type="term" value="C:membrane"/>
    <property type="evidence" value="ECO:0007669"/>
    <property type="project" value="InterPro"/>
</dbReference>
<evidence type="ECO:0000313" key="3">
    <source>
        <dbReference type="Proteomes" id="UP001204643"/>
    </source>
</evidence>
<organism evidence="2 3">
    <name type="scientific">Bacillus cereus</name>
    <dbReference type="NCBI Taxonomy" id="1396"/>
    <lineage>
        <taxon>Bacteria</taxon>
        <taxon>Bacillati</taxon>
        <taxon>Bacillota</taxon>
        <taxon>Bacilli</taxon>
        <taxon>Bacillales</taxon>
        <taxon>Bacillaceae</taxon>
        <taxon>Bacillus</taxon>
        <taxon>Bacillus cereus group</taxon>
    </lineage>
</organism>
<name>A0AAW5L4C7_BACCE</name>
<feature type="signal peptide" evidence="1">
    <location>
        <begin position="1"/>
        <end position="32"/>
    </location>
</feature>
<gene>
    <name evidence="2" type="ORF">NPM19_31630</name>
</gene>
<dbReference type="PANTHER" id="PTHR38443">
    <property type="match status" value="1"/>
</dbReference>
<sequence length="407" mass="43705">MSIRKVPFKTLSTAAMVVTLLTSGVIAPAASAEVHTPVTQQVESTQKAVKNLEEIKATNLETNLKATNQHAMMIDAYALAVTKSPELQLDGSGLPAEHAAQIKAADIAKINSDMNSAKKNANNWIDNIRPKTQRLNENVSKFSIQYTSYIPLLLQYLEEDKRDKLAERLTKLANEAKKYQQDTEATVKTLQEFRTNIATDAGNYQRNSDTVLSYLTGSNTGIKNLVEQINANEEARKQAIGMISGGAVMTLLGIGTVVVGSLMIAGTLGGGTPFGVAAVAGGVGLTGAGGALMGTGVKNLNETSNALVQLTQQKAAWELHVVNLTHTQKSLITLKEKADQAVTAAQNLASQWGSLGLKLDTLADFVKNVEHTEEDKDLIKAQISMTETSWKDVKTVADSLNMIDIQK</sequence>
<comment type="caution">
    <text evidence="2">The sequence shown here is derived from an EMBL/GenBank/DDBJ whole genome shotgun (WGS) entry which is preliminary data.</text>
</comment>
<dbReference type="SUPFAM" id="SSF58100">
    <property type="entry name" value="Bacterial hemolysins"/>
    <property type="match status" value="1"/>
</dbReference>
<proteinExistence type="predicted"/>
<dbReference type="EMBL" id="JANHEB010000136">
    <property type="protein sequence ID" value="MCQ6289117.1"/>
    <property type="molecule type" value="Genomic_DNA"/>
</dbReference>
<dbReference type="RefSeq" id="WP_256425564.1">
    <property type="nucleotide sequence ID" value="NZ_JANHDY010000173.1"/>
</dbReference>
<dbReference type="InterPro" id="IPR008414">
    <property type="entry name" value="HBL"/>
</dbReference>
<reference evidence="2" key="1">
    <citation type="submission" date="2022-07" db="EMBL/GenBank/DDBJ databases">
        <title>Identification and characterization of Bacillus thuringiensis and other Bacillus cereus group isolates from spinach by whole genome sequencing.</title>
        <authorList>
            <person name="Zao X."/>
            <person name="Zervas A."/>
            <person name="Hendriks M."/>
            <person name="Rajkovic A."/>
            <person name="Van Overbeek L."/>
            <person name="Hendriksen N.B."/>
            <person name="Uyttendaele M."/>
        </authorList>
    </citation>
    <scope>NUCLEOTIDE SEQUENCE</scope>
    <source>
        <strain evidence="2">781001F-1</strain>
    </source>
</reference>
<evidence type="ECO:0000256" key="1">
    <source>
        <dbReference type="SAM" id="SignalP"/>
    </source>
</evidence>
<evidence type="ECO:0000313" key="2">
    <source>
        <dbReference type="EMBL" id="MCQ6289117.1"/>
    </source>
</evidence>
<keyword evidence="1" id="KW-0732">Signal</keyword>
<protein>
    <submittedName>
        <fullName evidence="2">Alpha-helical pore-forming toxin family protein</fullName>
    </submittedName>
</protein>
<dbReference type="InterPro" id="IPR052785">
    <property type="entry name" value="Enterotoxin_cmpnt"/>
</dbReference>
<dbReference type="Proteomes" id="UP001204643">
    <property type="component" value="Unassembled WGS sequence"/>
</dbReference>
<dbReference type="Gene3D" id="1.20.1170.10">
    <property type="match status" value="1"/>
</dbReference>
<dbReference type="CDD" id="cd22653">
    <property type="entry name" value="ClyA_HblB-like"/>
    <property type="match status" value="1"/>
</dbReference>
<accession>A0AAW5L4C7</accession>
<dbReference type="PANTHER" id="PTHR38443:SF2">
    <property type="entry name" value="NON-HEMOLYTIC ENTEROTOXIN LYTIC COMPONENT L1"/>
    <property type="match status" value="1"/>
</dbReference>